<evidence type="ECO:0008006" key="4">
    <source>
        <dbReference type="Google" id="ProtNLM"/>
    </source>
</evidence>
<reference evidence="2 3" key="1">
    <citation type="journal article" date="2011" name="Science">
        <title>Drosophila microbiome modulates host developmental and metabolic homeostasis via insulin signaling.</title>
        <authorList>
            <person name="Shin S.C."/>
            <person name="Kim S.H."/>
            <person name="You H."/>
            <person name="Kim B."/>
            <person name="Kim A.C."/>
            <person name="Lee K.A."/>
            <person name="Yoon J.H."/>
            <person name="Ryu J.H."/>
            <person name="Lee W.J."/>
        </authorList>
    </citation>
    <scope>NUCLEOTIDE SEQUENCE [LARGE SCALE GENOMIC DNA]</scope>
    <source>
        <strain evidence="2 3">DM001</strain>
    </source>
</reference>
<sequence length="344" mass="39006">MCSKFHFLKKGGRNTMSNFAILRVQKLKSPKSVRSSMKHAYREQDTPNADATRTPDNDLIGPQNVKQGMAAFEKALPEKIRKNAVQCIEYLITSSPGAFENREADQEAYLNEALRWIQERHGKDNVIAAIIHRDEKTPHLSAYVVPKDPDTGRLNCRRFLGGAKALNEMQTDFARVVGRPVGLERGIEGSKATHTKLKTYYGALERDAPEHKNLTPADLKPQVLKKGIFTSVVEDSEQVAKRISQTMQQHYEPAIQSATVARTATKRAKEDRESLKQLQARLEPLMKALRDIPTQYREKVVEGCVKLAQQLRQKLQEQAVEAQRERAKEIGRNRSRENSRGRGR</sequence>
<proteinExistence type="predicted"/>
<evidence type="ECO:0000313" key="3">
    <source>
        <dbReference type="Proteomes" id="UP000018454"/>
    </source>
</evidence>
<dbReference type="Proteomes" id="UP000018454">
    <property type="component" value="Unassembled WGS sequence"/>
</dbReference>
<feature type="region of interest" description="Disordered" evidence="1">
    <location>
        <begin position="316"/>
        <end position="344"/>
    </location>
</feature>
<dbReference type="GO" id="GO:0006310">
    <property type="term" value="P:DNA recombination"/>
    <property type="evidence" value="ECO:0007669"/>
    <property type="project" value="InterPro"/>
</dbReference>
<evidence type="ECO:0000313" key="2">
    <source>
        <dbReference type="EMBL" id="EGE49036.1"/>
    </source>
</evidence>
<dbReference type="AlphaFoldDB" id="F1YQA0"/>
<dbReference type="GO" id="GO:0003677">
    <property type="term" value="F:DNA binding"/>
    <property type="evidence" value="ECO:0007669"/>
    <property type="project" value="InterPro"/>
</dbReference>
<dbReference type="InterPro" id="IPR001668">
    <property type="entry name" value="Mob_Pre"/>
</dbReference>
<dbReference type="SUPFAM" id="SSF58113">
    <property type="entry name" value="Apolipoprotein A-I"/>
    <property type="match status" value="1"/>
</dbReference>
<dbReference type="Pfam" id="PF01076">
    <property type="entry name" value="Mob_Pre"/>
    <property type="match status" value="1"/>
</dbReference>
<dbReference type="EMBL" id="AEUP01000003">
    <property type="protein sequence ID" value="EGE49036.1"/>
    <property type="molecule type" value="Genomic_DNA"/>
</dbReference>
<dbReference type="CDD" id="cd17242">
    <property type="entry name" value="MobM_relaxase"/>
    <property type="match status" value="1"/>
</dbReference>
<evidence type="ECO:0000256" key="1">
    <source>
        <dbReference type="SAM" id="MobiDB-lite"/>
    </source>
</evidence>
<feature type="compositionally biased region" description="Basic residues" evidence="1">
    <location>
        <begin position="30"/>
        <end position="39"/>
    </location>
</feature>
<gene>
    <name evidence="2" type="ORF">APO_0064</name>
</gene>
<protein>
    <recommendedName>
        <fullName evidence="4">Plasmid recombination enzyme</fullName>
    </recommendedName>
</protein>
<name>F1YQA0_9PROT</name>
<dbReference type="Gene3D" id="3.30.930.30">
    <property type="match status" value="1"/>
</dbReference>
<comment type="caution">
    <text evidence="2">The sequence shown here is derived from an EMBL/GenBank/DDBJ whole genome shotgun (WGS) entry which is preliminary data.</text>
</comment>
<feature type="region of interest" description="Disordered" evidence="1">
    <location>
        <begin position="30"/>
        <end position="57"/>
    </location>
</feature>
<feature type="compositionally biased region" description="Basic and acidic residues" evidence="1">
    <location>
        <begin position="322"/>
        <end position="344"/>
    </location>
</feature>
<organism evidence="2 3">
    <name type="scientific">Acetobacter pomorum DM001</name>
    <dbReference type="NCBI Taxonomy" id="945681"/>
    <lineage>
        <taxon>Bacteria</taxon>
        <taxon>Pseudomonadati</taxon>
        <taxon>Pseudomonadota</taxon>
        <taxon>Alphaproteobacteria</taxon>
        <taxon>Acetobacterales</taxon>
        <taxon>Acetobacteraceae</taxon>
        <taxon>Acetobacter</taxon>
    </lineage>
</organism>
<accession>F1YQA0</accession>
<dbReference type="NCBIfam" id="NF041497">
    <property type="entry name" value="MobV"/>
    <property type="match status" value="1"/>
</dbReference>